<organism evidence="2">
    <name type="scientific">Timema californicum</name>
    <name type="common">California timema</name>
    <name type="synonym">Walking stick</name>
    <dbReference type="NCBI Taxonomy" id="61474"/>
    <lineage>
        <taxon>Eukaryota</taxon>
        <taxon>Metazoa</taxon>
        <taxon>Ecdysozoa</taxon>
        <taxon>Arthropoda</taxon>
        <taxon>Hexapoda</taxon>
        <taxon>Insecta</taxon>
        <taxon>Pterygota</taxon>
        <taxon>Neoptera</taxon>
        <taxon>Polyneoptera</taxon>
        <taxon>Phasmatodea</taxon>
        <taxon>Timematodea</taxon>
        <taxon>Timematoidea</taxon>
        <taxon>Timematidae</taxon>
        <taxon>Timema</taxon>
    </lineage>
</organism>
<dbReference type="AlphaFoldDB" id="A0A7R9JF50"/>
<evidence type="ECO:0000256" key="1">
    <source>
        <dbReference type="SAM" id="MobiDB-lite"/>
    </source>
</evidence>
<name>A0A7R9JF50_TIMCA</name>
<sequence length="129" mass="14412">MEGINFIPTWLSPPCGLLGHQSRGWALPERWVYTISWNRDDEDQPMVRVEGYKEGVPATRVSRWVVRSSPGNVSHGGRSSGQIPRVTHSASVSRDLEKNTPLKYPDLALNSHLYPLLSPCARAITLYGD</sequence>
<proteinExistence type="predicted"/>
<gene>
    <name evidence="2" type="ORF">TCMB3V08_LOCUS10700</name>
</gene>
<feature type="region of interest" description="Disordered" evidence="1">
    <location>
        <begin position="68"/>
        <end position="97"/>
    </location>
</feature>
<dbReference type="EMBL" id="OE186966">
    <property type="protein sequence ID" value="CAD7578159.1"/>
    <property type="molecule type" value="Genomic_DNA"/>
</dbReference>
<protein>
    <submittedName>
        <fullName evidence="2">(California timema) hypothetical protein</fullName>
    </submittedName>
</protein>
<evidence type="ECO:0000313" key="2">
    <source>
        <dbReference type="EMBL" id="CAD7578159.1"/>
    </source>
</evidence>
<accession>A0A7R9JF50</accession>
<reference evidence="2" key="1">
    <citation type="submission" date="2020-11" db="EMBL/GenBank/DDBJ databases">
        <authorList>
            <person name="Tran Van P."/>
        </authorList>
    </citation>
    <scope>NUCLEOTIDE SEQUENCE</scope>
</reference>